<dbReference type="SUPFAM" id="SSF48452">
    <property type="entry name" value="TPR-like"/>
    <property type="match status" value="1"/>
</dbReference>
<reference evidence="2 3" key="1">
    <citation type="submission" date="2021-12" db="EMBL/GenBank/DDBJ databases">
        <title>Genome sequencing of bacteria with rrn-lacking chromosome and rrn-plasmid.</title>
        <authorList>
            <person name="Anda M."/>
            <person name="Iwasaki W."/>
        </authorList>
    </citation>
    <scope>NUCLEOTIDE SEQUENCE [LARGE SCALE GENOMIC DNA]</scope>
    <source>
        <strain evidence="2 3">NBRC 101262</strain>
        <plasmid evidence="2 3">pPP3</plasmid>
    </source>
</reference>
<feature type="signal peptide" evidence="1">
    <location>
        <begin position="1"/>
        <end position="16"/>
    </location>
</feature>
<evidence type="ECO:0000313" key="2">
    <source>
        <dbReference type="EMBL" id="BDD01753.1"/>
    </source>
</evidence>
<keyword evidence="2" id="KW-0614">Plasmid</keyword>
<keyword evidence="1" id="KW-0732">Signal</keyword>
<dbReference type="PROSITE" id="PS51257">
    <property type="entry name" value="PROKAR_LIPOPROTEIN"/>
    <property type="match status" value="1"/>
</dbReference>
<keyword evidence="3" id="KW-1185">Reference proteome</keyword>
<dbReference type="Pfam" id="PF12771">
    <property type="entry name" value="SusD-like_2"/>
    <property type="match status" value="1"/>
</dbReference>
<evidence type="ECO:0008006" key="4">
    <source>
        <dbReference type="Google" id="ProtNLM"/>
    </source>
</evidence>
<name>A0ABM7VL78_9BACT</name>
<evidence type="ECO:0000313" key="3">
    <source>
        <dbReference type="Proteomes" id="UP001354989"/>
    </source>
</evidence>
<proteinExistence type="predicted"/>
<sequence>MILNKLYKNIACTAFAAITMASCTSNFEDLNTNPNLPTKPSPAQTFTFTQLAIAGVGHETSRLNSLTTGMLGMHYVGAWGDSRVWLTGNGPIWVGEYWNKSYVKIVGNLEVAISDVKKTDNSATKLAMLDVWKVYNAHRITDIYGHIPYFDAGKGFAAAEAGEKLTDDILKPKYDSQQEIYDDMIAKLDNAVETLSKPGNTFGDADLVYGGDHEQWVKLANSLRLRLATRIGNSAKVQESLSKPLIETNADIAMIPYTGEGDVWGLASNGDAFSFIWGGAFPSQAALNTMNQHDMDMTNDDPRLPVYFTNTAEDEEGVVTEEPWYAPQLKSGEDVGALNGMFKGNTANVGGADSPELVFTAAEAFFLRAEHASDAAMKLMYYKNGVNASLEYYGLGSDVETDYPAFWAAILADFNADAEAAILKQKWVALIGNGPEAYAEVRRNADIFFGKVFIPGTDYVDVSDDINKSFDEFYQWKIDYPISEASTNLKNMQAAQAMPQDFWWTK</sequence>
<dbReference type="RefSeq" id="WP_338398916.1">
    <property type="nucleotide sequence ID" value="NZ_AP025295.1"/>
</dbReference>
<evidence type="ECO:0000256" key="1">
    <source>
        <dbReference type="SAM" id="SignalP"/>
    </source>
</evidence>
<dbReference type="InterPro" id="IPR041662">
    <property type="entry name" value="SusD-like_2"/>
</dbReference>
<geneLocation type="plasmid" evidence="2 3">
    <name>pPP3</name>
</geneLocation>
<accession>A0ABM7VL78</accession>
<dbReference type="InterPro" id="IPR011990">
    <property type="entry name" value="TPR-like_helical_dom_sf"/>
</dbReference>
<dbReference type="Gene3D" id="1.25.40.390">
    <property type="match status" value="1"/>
</dbReference>
<organism evidence="2 3">
    <name type="scientific">Persicobacter psychrovividus</name>
    <dbReference type="NCBI Taxonomy" id="387638"/>
    <lineage>
        <taxon>Bacteria</taxon>
        <taxon>Pseudomonadati</taxon>
        <taxon>Bacteroidota</taxon>
        <taxon>Cytophagia</taxon>
        <taxon>Cytophagales</taxon>
        <taxon>Persicobacteraceae</taxon>
        <taxon>Persicobacter</taxon>
    </lineage>
</organism>
<protein>
    <recommendedName>
        <fullName evidence="4">SusD/RagB family nutrient-binding outer membrane lipoprotein</fullName>
    </recommendedName>
</protein>
<gene>
    <name evidence="2" type="ORF">PEPS_40330</name>
</gene>
<feature type="chain" id="PRO_5046259971" description="SusD/RagB family nutrient-binding outer membrane lipoprotein" evidence="1">
    <location>
        <begin position="17"/>
        <end position="506"/>
    </location>
</feature>
<dbReference type="Proteomes" id="UP001354989">
    <property type="component" value="Plasmid pPP3"/>
</dbReference>
<dbReference type="EMBL" id="AP025295">
    <property type="protein sequence ID" value="BDD01753.1"/>
    <property type="molecule type" value="Genomic_DNA"/>
</dbReference>